<keyword evidence="2" id="KW-0472">Membrane</keyword>
<feature type="region of interest" description="Disordered" evidence="1">
    <location>
        <begin position="514"/>
        <end position="566"/>
    </location>
</feature>
<feature type="compositionally biased region" description="Acidic residues" evidence="1">
    <location>
        <begin position="549"/>
        <end position="559"/>
    </location>
</feature>
<evidence type="ECO:0000256" key="1">
    <source>
        <dbReference type="SAM" id="MobiDB-lite"/>
    </source>
</evidence>
<reference evidence="3 4" key="1">
    <citation type="journal article" date="2013" name="Curr. Biol.">
        <title>The Genome of the Foraminiferan Reticulomyxa filosa.</title>
        <authorList>
            <person name="Glockner G."/>
            <person name="Hulsmann N."/>
            <person name="Schleicher M."/>
            <person name="Noegel A.A."/>
            <person name="Eichinger L."/>
            <person name="Gallinger C."/>
            <person name="Pawlowski J."/>
            <person name="Sierra R."/>
            <person name="Euteneuer U."/>
            <person name="Pillet L."/>
            <person name="Moustafa A."/>
            <person name="Platzer M."/>
            <person name="Groth M."/>
            <person name="Szafranski K."/>
            <person name="Schliwa M."/>
        </authorList>
    </citation>
    <scope>NUCLEOTIDE SEQUENCE [LARGE SCALE GENOMIC DNA]</scope>
</reference>
<dbReference type="AlphaFoldDB" id="X6M948"/>
<gene>
    <name evidence="3" type="ORF">RFI_26849</name>
</gene>
<organism evidence="3 4">
    <name type="scientific">Reticulomyxa filosa</name>
    <dbReference type="NCBI Taxonomy" id="46433"/>
    <lineage>
        <taxon>Eukaryota</taxon>
        <taxon>Sar</taxon>
        <taxon>Rhizaria</taxon>
        <taxon>Retaria</taxon>
        <taxon>Foraminifera</taxon>
        <taxon>Monothalamids</taxon>
        <taxon>Reticulomyxidae</taxon>
        <taxon>Reticulomyxa</taxon>
    </lineage>
</organism>
<keyword evidence="2" id="KW-0812">Transmembrane</keyword>
<protein>
    <submittedName>
        <fullName evidence="3">Uncharacterized protein</fullName>
    </submittedName>
</protein>
<evidence type="ECO:0000313" key="3">
    <source>
        <dbReference type="EMBL" id="ETO10528.1"/>
    </source>
</evidence>
<sequence>LDVLEREGANKKNSHVLSKVITHDFQLIGGYVLTKNNHTYVITQDDLSQNSYVPKSAQELTDICQKSAKGNKRTHETNQMTELRFKDLRDFVQETDLFTYVMDFFRDHSTPNMHGVLVLACDPVMSESMLMHYLHTQYLVEKAYTNQLKANKENKTVEVLKTLIMLIYSNRVQTQSKESLTEPLYPLIFSSMWKHVFVDALLPADYLNEVQINDINIFDKNTLTQICERIEPNNTKLLENSFELALNSISISARNQDGFYRDVQLLKHLLSEPIDGGDFQRTLRGRLQDVLSDPDNGATACLKIISRQPLRERGSLRGEFMGNLAQKIKVMLAEILALVFENRTSSLYRSTKEPNAKVDELFLQLLSEPKIVRVSQRTQANQDRPIILRDDIPDGACFPFSARIHAHLSSFRDTCFEIYERTKQNLNERLLEFLILQIHAFIQTTPLKIDLNRLSRNLMQRLLRDIVHLEARATFGLSRFSPQIYNILVNHICEFVDHASMDALRVMLPSSKKRRKKKKEAVEEEEKKTENPEPVKSLKKRRKKTTHDSDDESVSEEEDMWSKLEDLETINREAEETKEMEPPQRLESEDFVIIENDQEEKKTESVVVVEEIKFQVTEVYAILWSHEALLCDFVDVLSVVHDHSKKDLENMENVWKEQLSLHECVAKMLAIVLDVVERSLEITSTEKMKHRLDHLSSISQAFEHVVQWLNQGCPNKDLTKELNRRWDLLKLSILCVTATKYQSKNGILTRSIKERFANCQFDNIDSLNALLALVQSSLNQDRVDRNEINEVLQWLVQKYVGMFGLKTVTSHRHEIGNNISDDFAEKLIQWVGGRRLDTLLFSPASFTKMEIGSQLIAIIRKKEHQNVRNLLMQHLQACDLNNEFAVLLIRVQEHFLHFREMVHRKRLEQEDRPDVQKFVRLSETLKEKIRNRNLLDILLTIAECKMWTYYLSHYISRTMVVSYTYGEEGIKHFWLEGKEKRMQLYLSAQDCVSIGQLYKCDQNGVTEMERQIRQGLKYYLMVELWRRKGSIAALHLSGNKFAKLFGFAVGMNGDLRQSGRIKNIPANDTFQLLEHCNNQKLDNAFKEMRTAFAKAFISNQLDWQSFDRKRFVHLIAVIILSLFFFLKKKKKTKGIFTELYLKNDTNHLETITKFTRNTSRYINDHLRDICSHSF</sequence>
<keyword evidence="4" id="KW-1185">Reference proteome</keyword>
<feature type="non-terminal residue" evidence="3">
    <location>
        <position position="1"/>
    </location>
</feature>
<accession>X6M948</accession>
<feature type="non-terminal residue" evidence="3">
    <location>
        <position position="1174"/>
    </location>
</feature>
<proteinExistence type="predicted"/>
<dbReference type="Proteomes" id="UP000023152">
    <property type="component" value="Unassembled WGS sequence"/>
</dbReference>
<evidence type="ECO:0000256" key="2">
    <source>
        <dbReference type="SAM" id="Phobius"/>
    </source>
</evidence>
<keyword evidence="2" id="KW-1133">Transmembrane helix</keyword>
<dbReference type="EMBL" id="ASPP01023419">
    <property type="protein sequence ID" value="ETO10528.1"/>
    <property type="molecule type" value="Genomic_DNA"/>
</dbReference>
<comment type="caution">
    <text evidence="3">The sequence shown here is derived from an EMBL/GenBank/DDBJ whole genome shotgun (WGS) entry which is preliminary data.</text>
</comment>
<evidence type="ECO:0000313" key="4">
    <source>
        <dbReference type="Proteomes" id="UP000023152"/>
    </source>
</evidence>
<feature type="transmembrane region" description="Helical" evidence="2">
    <location>
        <begin position="1110"/>
        <end position="1126"/>
    </location>
</feature>
<name>X6M948_RETFI</name>